<evidence type="ECO:0000256" key="5">
    <source>
        <dbReference type="SAM" id="Phobius"/>
    </source>
</evidence>
<dbReference type="SUPFAM" id="SSF161111">
    <property type="entry name" value="Cation efflux protein transmembrane domain-like"/>
    <property type="match status" value="1"/>
</dbReference>
<keyword evidence="3 5" id="KW-1133">Transmembrane helix</keyword>
<dbReference type="eggNOG" id="COG3965">
    <property type="taxonomic scope" value="Bacteria"/>
</dbReference>
<proteinExistence type="predicted"/>
<feature type="transmembrane region" description="Helical" evidence="5">
    <location>
        <begin position="12"/>
        <end position="31"/>
    </location>
</feature>
<feature type="transmembrane region" description="Helical" evidence="5">
    <location>
        <begin position="37"/>
        <end position="57"/>
    </location>
</feature>
<evidence type="ECO:0000256" key="4">
    <source>
        <dbReference type="ARBA" id="ARBA00023136"/>
    </source>
</evidence>
<dbReference type="InterPro" id="IPR058533">
    <property type="entry name" value="Cation_efflux_TM"/>
</dbReference>
<dbReference type="STRING" id="33968.BMS77_06380"/>
<gene>
    <name evidence="7" type="ORF">BMR96_03075</name>
</gene>
<evidence type="ECO:0000256" key="2">
    <source>
        <dbReference type="ARBA" id="ARBA00022692"/>
    </source>
</evidence>
<feature type="transmembrane region" description="Helical" evidence="5">
    <location>
        <begin position="120"/>
        <end position="138"/>
    </location>
</feature>
<comment type="subcellular location">
    <subcellularLocation>
        <location evidence="1">Membrane</location>
        <topology evidence="1">Multi-pass membrane protein</topology>
    </subcellularLocation>
</comment>
<dbReference type="AlphaFoldDB" id="A0A1X0VEN7"/>
<dbReference type="GO" id="GO:0008324">
    <property type="term" value="F:monoatomic cation transmembrane transporter activity"/>
    <property type="evidence" value="ECO:0007669"/>
    <property type="project" value="InterPro"/>
</dbReference>
<evidence type="ECO:0000313" key="7">
    <source>
        <dbReference type="EMBL" id="ORI98197.1"/>
    </source>
</evidence>
<dbReference type="Pfam" id="PF01545">
    <property type="entry name" value="Cation_efflux"/>
    <property type="match status" value="1"/>
</dbReference>
<feature type="transmembrane region" description="Helical" evidence="5">
    <location>
        <begin position="78"/>
        <end position="100"/>
    </location>
</feature>
<organism evidence="7 8">
    <name type="scientific">Leuconostoc pseudomesenteroides</name>
    <dbReference type="NCBI Taxonomy" id="33968"/>
    <lineage>
        <taxon>Bacteria</taxon>
        <taxon>Bacillati</taxon>
        <taxon>Bacillota</taxon>
        <taxon>Bacilli</taxon>
        <taxon>Lactobacillales</taxon>
        <taxon>Lactobacillaceae</taxon>
        <taxon>Leuconostoc</taxon>
    </lineage>
</organism>
<reference evidence="7 8" key="1">
    <citation type="journal article" date="2017" name="Front. Microbiol.">
        <title>Genomic Characterization of Dairy Associated Leuconostoc Species and Diversity of Leuconostocs in Undefined Mixed Mesophilic Starter Cultures.</title>
        <authorList>
            <person name="Frantzen C.A."/>
            <person name="Kot W."/>
            <person name="Pedersen T.B."/>
            <person name="Ardo Y.M."/>
            <person name="Broadbent J.R."/>
            <person name="Neve H."/>
            <person name="Hansen L.H."/>
            <person name="Dal Bello F."/>
            <person name="Ostlie H.M."/>
            <person name="Kleppen H.P."/>
            <person name="Vogensen F.K."/>
            <person name="Holo H."/>
        </authorList>
    </citation>
    <scope>NUCLEOTIDE SEQUENCE [LARGE SCALE GENOMIC DNA]</scope>
    <source>
        <strain evidence="7 8">LMGCF08</strain>
    </source>
</reference>
<evidence type="ECO:0000313" key="8">
    <source>
        <dbReference type="Proteomes" id="UP000192288"/>
    </source>
</evidence>
<keyword evidence="2 5" id="KW-0812">Transmembrane</keyword>
<protein>
    <submittedName>
        <fullName evidence="7">Cobalt transporter</fullName>
    </submittedName>
</protein>
<dbReference type="EMBL" id="MPLS01000007">
    <property type="protein sequence ID" value="ORI98197.1"/>
    <property type="molecule type" value="Genomic_DNA"/>
</dbReference>
<evidence type="ECO:0000256" key="3">
    <source>
        <dbReference type="ARBA" id="ARBA00022989"/>
    </source>
</evidence>
<evidence type="ECO:0000259" key="6">
    <source>
        <dbReference type="Pfam" id="PF01545"/>
    </source>
</evidence>
<name>A0A1X0VEN7_LEUPS</name>
<dbReference type="Proteomes" id="UP000192288">
    <property type="component" value="Unassembled WGS sequence"/>
</dbReference>
<keyword evidence="4 5" id="KW-0472">Membrane</keyword>
<comment type="caution">
    <text evidence="7">The sequence shown here is derived from an EMBL/GenBank/DDBJ whole genome shotgun (WGS) entry which is preliminary data.</text>
</comment>
<feature type="transmembrane region" description="Helical" evidence="5">
    <location>
        <begin position="159"/>
        <end position="180"/>
    </location>
</feature>
<accession>A0A1X0VEN7</accession>
<dbReference type="Gene3D" id="1.20.1510.10">
    <property type="entry name" value="Cation efflux protein transmembrane domain"/>
    <property type="match status" value="1"/>
</dbReference>
<sequence>MNQKRIEQRGLWLGILINSIMAVSGITVFLITDIEALFVDAYFTVITLVSGIVSIIISKVSSKKSQRFPDGLFVLEPIFSLCQSLLTIILLSLSVITVSVKAYRYFAFGEGQMMNVGPVLPYEMVMVCLSFTLSWFYARQNKKINNSSTMLLTETKGTLIDGIMSSGIGLAALLIFFIPVNSPLHFLLYTGDFFVTVTLIAFTIKMPFQVIKLAFIEISGGVLQNKQVQQKVEHVVRTNLTDDILVKSCVIYKTGMAFRVRVLINGSSHDSINLKKLAQQKQQILTELRHKFAFMNLNLVYDS</sequence>
<evidence type="ECO:0000256" key="1">
    <source>
        <dbReference type="ARBA" id="ARBA00004141"/>
    </source>
</evidence>
<dbReference type="RefSeq" id="WP_004913163.1">
    <property type="nucleotide sequence ID" value="NZ_MPLS01000007.1"/>
</dbReference>
<dbReference type="GO" id="GO:0016020">
    <property type="term" value="C:membrane"/>
    <property type="evidence" value="ECO:0007669"/>
    <property type="project" value="UniProtKB-SubCell"/>
</dbReference>
<dbReference type="InterPro" id="IPR027469">
    <property type="entry name" value="Cation_efflux_TMD_sf"/>
</dbReference>
<feature type="domain" description="Cation efflux protein transmembrane" evidence="6">
    <location>
        <begin position="11"/>
        <end position="213"/>
    </location>
</feature>